<reference evidence="1" key="2">
    <citation type="submission" date="2022-08" db="UniProtKB">
        <authorList>
            <consortium name="EnsemblMetazoa"/>
        </authorList>
    </citation>
    <scope>IDENTIFICATION</scope>
    <source>
        <strain evidence="1">STECLA/ALBI9_A</strain>
    </source>
</reference>
<dbReference type="VEuPathDB" id="VectorBase:AALB014135"/>
<accession>A0A182FWU7</accession>
<keyword evidence="2" id="KW-1185">Reference proteome</keyword>
<proteinExistence type="predicted"/>
<sequence>GTSVGAIYRAKSAFRREFTVFPFVRTCTYPFQASAVSFCPILAAPRSLRVVFKFQTISQRRGSLLYQLRPSLLPRVFMIPSCTQLLGFSIPYALKFLPNKRFEDFAKTTCNRSV</sequence>
<name>A0A182FWU7_ANOAL</name>
<dbReference type="AlphaFoldDB" id="A0A182FWU7"/>
<organism evidence="1 2">
    <name type="scientific">Anopheles albimanus</name>
    <name type="common">New world malaria mosquito</name>
    <dbReference type="NCBI Taxonomy" id="7167"/>
    <lineage>
        <taxon>Eukaryota</taxon>
        <taxon>Metazoa</taxon>
        <taxon>Ecdysozoa</taxon>
        <taxon>Arthropoda</taxon>
        <taxon>Hexapoda</taxon>
        <taxon>Insecta</taxon>
        <taxon>Pterygota</taxon>
        <taxon>Neoptera</taxon>
        <taxon>Endopterygota</taxon>
        <taxon>Diptera</taxon>
        <taxon>Nematocera</taxon>
        <taxon>Culicoidea</taxon>
        <taxon>Culicidae</taxon>
        <taxon>Anophelinae</taxon>
        <taxon>Anopheles</taxon>
    </lineage>
</organism>
<dbReference type="EnsemblMetazoa" id="AALB014135-RA">
    <property type="protein sequence ID" value="AALB014135-PA"/>
    <property type="gene ID" value="AALB014135"/>
</dbReference>
<evidence type="ECO:0000313" key="2">
    <source>
        <dbReference type="Proteomes" id="UP000069272"/>
    </source>
</evidence>
<protein>
    <submittedName>
        <fullName evidence="1">Uncharacterized protein</fullName>
    </submittedName>
</protein>
<reference evidence="1 2" key="1">
    <citation type="journal article" date="2017" name="G3 (Bethesda)">
        <title>The Physical Genome Mapping of Anopheles albimanus Corrected Scaffold Misassemblies and Identified Interarm Rearrangements in Genus Anopheles.</title>
        <authorList>
            <person name="Artemov G.N."/>
            <person name="Peery A.N."/>
            <person name="Jiang X."/>
            <person name="Tu Z."/>
            <person name="Stegniy V.N."/>
            <person name="Sharakhova M.V."/>
            <person name="Sharakhov I.V."/>
        </authorList>
    </citation>
    <scope>NUCLEOTIDE SEQUENCE [LARGE SCALE GENOMIC DNA]</scope>
    <source>
        <strain evidence="1 2">ALBI9_A</strain>
    </source>
</reference>
<dbReference type="Proteomes" id="UP000069272">
    <property type="component" value="Chromosome 3R"/>
</dbReference>
<evidence type="ECO:0000313" key="1">
    <source>
        <dbReference type="EnsemblMetazoa" id="AALB014135-PA"/>
    </source>
</evidence>